<feature type="region of interest" description="Disordered" evidence="1">
    <location>
        <begin position="1"/>
        <end position="69"/>
    </location>
</feature>
<feature type="region of interest" description="Disordered" evidence="1">
    <location>
        <begin position="911"/>
        <end position="1175"/>
    </location>
</feature>
<feature type="region of interest" description="Disordered" evidence="1">
    <location>
        <begin position="436"/>
        <end position="463"/>
    </location>
</feature>
<feature type="compositionally biased region" description="Basic and acidic residues" evidence="1">
    <location>
        <begin position="1106"/>
        <end position="1115"/>
    </location>
</feature>
<evidence type="ECO:0000256" key="1">
    <source>
        <dbReference type="SAM" id="MobiDB-lite"/>
    </source>
</evidence>
<dbReference type="EMBL" id="KE504171">
    <property type="protein sequence ID" value="EPS97928.1"/>
    <property type="molecule type" value="Genomic_DNA"/>
</dbReference>
<dbReference type="AlphaFoldDB" id="S8E3F4"/>
<feature type="compositionally biased region" description="Basic and acidic residues" evidence="1">
    <location>
        <begin position="16"/>
        <end position="27"/>
    </location>
</feature>
<feature type="compositionally biased region" description="Polar residues" evidence="1">
    <location>
        <begin position="1043"/>
        <end position="1057"/>
    </location>
</feature>
<feature type="region of interest" description="Disordered" evidence="1">
    <location>
        <begin position="764"/>
        <end position="790"/>
    </location>
</feature>
<feature type="region of interest" description="Disordered" evidence="1">
    <location>
        <begin position="838"/>
        <end position="858"/>
    </location>
</feature>
<feature type="domain" description="Meiotically up-regulated protein Msb1/Mug8" evidence="2">
    <location>
        <begin position="117"/>
        <end position="313"/>
    </location>
</feature>
<dbReference type="InterPro" id="IPR037508">
    <property type="entry name" value="Msb1/Mug8"/>
</dbReference>
<sequence>MHSIFSRARTISTPKKSHDVATQDEFGRINSRGSARGLTASPLPTKKDKKDKSRVKTTSSGAEQESGEYAIPDGTFLPLNLDPPRFEGTADEPAFVQQKGHDYGHLSYHRHVVLGLEEVAKLVDVVGNELALRGLTTPFIFSTLALDVSSNAVKRLIRSFLRTCKQPSTEADYQWHEEARLAGPQELGMCLRWGLARVIRIVKGQEVRGIVSYENYLEWRDAETARNYPEMHFAAFLTPLAPLVRSILIGLLTLLSRFVAHSASSGHTPPTLSPLFGPLLFGLGPTTLSFHQAYGAYLRVTTATEHITLAFIRWQDTPMLGAGAGAAPFVGVPTRLKAWIQGYPAMLPAIGKSDRRPEPRRGARTVRVVSVRRNVRMYSHDLVKTAASWAQRPRGGSSNMGERAFASSKEWERVAPPTLKLPPRYSDAYRKRMDLAPNFHPDTGAGSTSSSVSAPSLSSSVSSASSATSLDELGMLTRPGEDRFRSLTDLKWGEFEIMGFGELSDDKKLQFDLTEGARAARAAKRATLTWQDFSSSGFSRTDAPLNATLQFSTPVTTSVSSWPAHSVEIHRKLKKTQKALPSFGWDTEPVLGSEEVIEEAFIDVFCDLVYGGGWLDIERCEEVDRECNWALVEFKTLPVAKSTVSGTADPRTSSTLFLFEEFVPLEYRQQLASSGRARRRLPSLFSSGSKKQWKPAATLNGRPYVIGHVPNSPSYREVEFEGLLRDNGSATKIISLARPAESEKYAASPITLASPRVGTPLPAPPPAPAALPKPTIRLDTTPTPRPKRHDGLDLATQIQRRTSRFRLPTSLPVSPGGHRRSGLIPAEYESIDFDARPASLSDDDLLGGGRDKHGRRRSRDDAWVDILVATNNRRMGGQDAEMRNGQRLRSRRSDPELASQELSEVLAAVRERPFSDDEDAGMEPMSPQHRDDDGDTATMDGSVVQHSIGLQERDSCLFSDEETDAGQSPSRQRRPTYFDLHPDRRPARSTDGISYERQSYDSDAFSTDSYGQFEDEPRARSGASRRADAATDSYISEAEYETTPGNSQVDVTDSSIQEVRKPAFVAPSTGLPSASAPPRPPRTIPVATPGAAPDASKSKTASLIEMYREREKKSNDTPGPAAAPSKLPVRSISLPQNPKLPVGAAPPSIPGAKGAPASATTARVSEPSIAESDVESEILEEVPEPNLPIRYVHGAPLHNVLEEEEEED</sequence>
<evidence type="ECO:0000259" key="2">
    <source>
        <dbReference type="Pfam" id="PF08101"/>
    </source>
</evidence>
<feature type="region of interest" description="Disordered" evidence="1">
    <location>
        <begin position="874"/>
        <end position="899"/>
    </location>
</feature>
<dbReference type="STRING" id="743788.S8E3F4"/>
<keyword evidence="4" id="KW-1185">Reference proteome</keyword>
<evidence type="ECO:0000313" key="4">
    <source>
        <dbReference type="Proteomes" id="UP000015241"/>
    </source>
</evidence>
<gene>
    <name evidence="3" type="ORF">FOMPIDRAFT_1061629</name>
</gene>
<proteinExistence type="predicted"/>
<dbReference type="OrthoDB" id="3362494at2759"/>
<name>S8E3F4_FOMSC</name>
<feature type="compositionally biased region" description="Basic and acidic residues" evidence="1">
    <location>
        <begin position="1015"/>
        <end position="1029"/>
    </location>
</feature>
<dbReference type="Pfam" id="PF08101">
    <property type="entry name" value="Msb1-Mug8_dom"/>
    <property type="match status" value="1"/>
</dbReference>
<accession>S8E3F4</accession>
<protein>
    <recommendedName>
        <fullName evidence="2">Meiotically up-regulated protein Msb1/Mug8 domain-containing protein</fullName>
    </recommendedName>
</protein>
<dbReference type="InParanoid" id="S8E3F4"/>
<organism evidence="3 4">
    <name type="scientific">Fomitopsis schrenkii</name>
    <name type="common">Brown rot fungus</name>
    <dbReference type="NCBI Taxonomy" id="2126942"/>
    <lineage>
        <taxon>Eukaryota</taxon>
        <taxon>Fungi</taxon>
        <taxon>Dikarya</taxon>
        <taxon>Basidiomycota</taxon>
        <taxon>Agaricomycotina</taxon>
        <taxon>Agaricomycetes</taxon>
        <taxon>Polyporales</taxon>
        <taxon>Fomitopsis</taxon>
    </lineage>
</organism>
<reference evidence="3 4" key="1">
    <citation type="journal article" date="2012" name="Science">
        <title>The Paleozoic origin of enzymatic lignin decomposition reconstructed from 31 fungal genomes.</title>
        <authorList>
            <person name="Floudas D."/>
            <person name="Binder M."/>
            <person name="Riley R."/>
            <person name="Barry K."/>
            <person name="Blanchette R.A."/>
            <person name="Henrissat B."/>
            <person name="Martinez A.T."/>
            <person name="Otillar R."/>
            <person name="Spatafora J.W."/>
            <person name="Yadav J.S."/>
            <person name="Aerts A."/>
            <person name="Benoit I."/>
            <person name="Boyd A."/>
            <person name="Carlson A."/>
            <person name="Copeland A."/>
            <person name="Coutinho P.M."/>
            <person name="de Vries R.P."/>
            <person name="Ferreira P."/>
            <person name="Findley K."/>
            <person name="Foster B."/>
            <person name="Gaskell J."/>
            <person name="Glotzer D."/>
            <person name="Gorecki P."/>
            <person name="Heitman J."/>
            <person name="Hesse C."/>
            <person name="Hori C."/>
            <person name="Igarashi K."/>
            <person name="Jurgens J.A."/>
            <person name="Kallen N."/>
            <person name="Kersten P."/>
            <person name="Kohler A."/>
            <person name="Kuees U."/>
            <person name="Kumar T.K.A."/>
            <person name="Kuo A."/>
            <person name="LaButti K."/>
            <person name="Larrondo L.F."/>
            <person name="Lindquist E."/>
            <person name="Ling A."/>
            <person name="Lombard V."/>
            <person name="Lucas S."/>
            <person name="Lundell T."/>
            <person name="Martin R."/>
            <person name="McLaughlin D.J."/>
            <person name="Morgenstern I."/>
            <person name="Morin E."/>
            <person name="Murat C."/>
            <person name="Nagy L.G."/>
            <person name="Nolan M."/>
            <person name="Ohm R.A."/>
            <person name="Patyshakuliyeva A."/>
            <person name="Rokas A."/>
            <person name="Ruiz-Duenas F.J."/>
            <person name="Sabat G."/>
            <person name="Salamov A."/>
            <person name="Samejima M."/>
            <person name="Schmutz J."/>
            <person name="Slot J.C."/>
            <person name="St John F."/>
            <person name="Stenlid J."/>
            <person name="Sun H."/>
            <person name="Sun S."/>
            <person name="Syed K."/>
            <person name="Tsang A."/>
            <person name="Wiebenga A."/>
            <person name="Young D."/>
            <person name="Pisabarro A."/>
            <person name="Eastwood D.C."/>
            <person name="Martin F."/>
            <person name="Cullen D."/>
            <person name="Grigoriev I.V."/>
            <person name="Hibbett D.S."/>
        </authorList>
    </citation>
    <scope>NUCLEOTIDE SEQUENCE</scope>
    <source>
        <strain evidence="4">FP-58527</strain>
    </source>
</reference>
<dbReference type="HOGENOM" id="CLU_002468_0_0_1"/>
<dbReference type="eggNOG" id="ENOG502RBV5">
    <property type="taxonomic scope" value="Eukaryota"/>
</dbReference>
<dbReference type="PANTHER" id="PTHR28093:SF1">
    <property type="entry name" value="MORPHOGENESIS-RELATED PROTEIN MSB1"/>
    <property type="match status" value="1"/>
</dbReference>
<evidence type="ECO:0000313" key="3">
    <source>
        <dbReference type="EMBL" id="EPS97928.1"/>
    </source>
</evidence>
<dbReference type="InterPro" id="IPR012965">
    <property type="entry name" value="Msb1/Mug8_dom"/>
</dbReference>
<feature type="compositionally biased region" description="Low complexity" evidence="1">
    <location>
        <begin position="444"/>
        <end position="463"/>
    </location>
</feature>
<dbReference type="Proteomes" id="UP000015241">
    <property type="component" value="Unassembled WGS sequence"/>
</dbReference>
<dbReference type="PANTHER" id="PTHR28093">
    <property type="entry name" value="MORPHOGENESIS-RELATED PROTEIN MSB1"/>
    <property type="match status" value="1"/>
</dbReference>